<evidence type="ECO:0000313" key="3">
    <source>
        <dbReference type="Proteomes" id="UP000077266"/>
    </source>
</evidence>
<organism evidence="2 3">
    <name type="scientific">Exidia glandulosa HHB12029</name>
    <dbReference type="NCBI Taxonomy" id="1314781"/>
    <lineage>
        <taxon>Eukaryota</taxon>
        <taxon>Fungi</taxon>
        <taxon>Dikarya</taxon>
        <taxon>Basidiomycota</taxon>
        <taxon>Agaricomycotina</taxon>
        <taxon>Agaricomycetes</taxon>
        <taxon>Auriculariales</taxon>
        <taxon>Exidiaceae</taxon>
        <taxon>Exidia</taxon>
    </lineage>
</organism>
<feature type="compositionally biased region" description="Polar residues" evidence="1">
    <location>
        <begin position="613"/>
        <end position="625"/>
    </location>
</feature>
<keyword evidence="3" id="KW-1185">Reference proteome</keyword>
<dbReference type="AlphaFoldDB" id="A0A165PFL8"/>
<feature type="region of interest" description="Disordered" evidence="1">
    <location>
        <begin position="715"/>
        <end position="880"/>
    </location>
</feature>
<feature type="region of interest" description="Disordered" evidence="1">
    <location>
        <begin position="151"/>
        <end position="179"/>
    </location>
</feature>
<feature type="region of interest" description="Disordered" evidence="1">
    <location>
        <begin position="521"/>
        <end position="572"/>
    </location>
</feature>
<dbReference type="InParanoid" id="A0A165PFL8"/>
<feature type="region of interest" description="Disordered" evidence="1">
    <location>
        <begin position="458"/>
        <end position="491"/>
    </location>
</feature>
<protein>
    <submittedName>
        <fullName evidence="2">SGT1-domain-containing protein</fullName>
    </submittedName>
</protein>
<dbReference type="Proteomes" id="UP000077266">
    <property type="component" value="Unassembled WGS sequence"/>
</dbReference>
<dbReference type="STRING" id="1314781.A0A165PFL8"/>
<dbReference type="Pfam" id="PF07093">
    <property type="entry name" value="SGT1"/>
    <property type="match status" value="1"/>
</dbReference>
<dbReference type="OrthoDB" id="27237at2759"/>
<dbReference type="EMBL" id="KV425890">
    <property type="protein sequence ID" value="KZW02112.1"/>
    <property type="molecule type" value="Genomic_DNA"/>
</dbReference>
<reference evidence="2 3" key="1">
    <citation type="journal article" date="2016" name="Mol. Biol. Evol.">
        <title>Comparative Genomics of Early-Diverging Mushroom-Forming Fungi Provides Insights into the Origins of Lignocellulose Decay Capabilities.</title>
        <authorList>
            <person name="Nagy L.G."/>
            <person name="Riley R."/>
            <person name="Tritt A."/>
            <person name="Adam C."/>
            <person name="Daum C."/>
            <person name="Floudas D."/>
            <person name="Sun H."/>
            <person name="Yadav J.S."/>
            <person name="Pangilinan J."/>
            <person name="Larsson K.H."/>
            <person name="Matsuura K."/>
            <person name="Barry K."/>
            <person name="Labutti K."/>
            <person name="Kuo R."/>
            <person name="Ohm R.A."/>
            <person name="Bhattacharya S.S."/>
            <person name="Shirouzu T."/>
            <person name="Yoshinaga Y."/>
            <person name="Martin F.M."/>
            <person name="Grigoriev I.V."/>
            <person name="Hibbett D.S."/>
        </authorList>
    </citation>
    <scope>NUCLEOTIDE SEQUENCE [LARGE SCALE GENOMIC DNA]</scope>
    <source>
        <strain evidence="2 3">HHB12029</strain>
    </source>
</reference>
<dbReference type="InterPro" id="IPR010770">
    <property type="entry name" value="Ecd"/>
</dbReference>
<feature type="compositionally biased region" description="Basic and acidic residues" evidence="1">
    <location>
        <begin position="546"/>
        <end position="563"/>
    </location>
</feature>
<dbReference type="PANTHER" id="PTHR13060">
    <property type="entry name" value="SGT1 PROTEIN HSGT1 SUPPRESSOR OF GCR2"/>
    <property type="match status" value="1"/>
</dbReference>
<feature type="region of interest" description="Disordered" evidence="1">
    <location>
        <begin position="897"/>
        <end position="918"/>
    </location>
</feature>
<feature type="compositionally biased region" description="Basic and acidic residues" evidence="1">
    <location>
        <begin position="775"/>
        <end position="788"/>
    </location>
</feature>
<feature type="compositionally biased region" description="Acidic residues" evidence="1">
    <location>
        <begin position="170"/>
        <end position="179"/>
    </location>
</feature>
<name>A0A165PFL8_EXIGL</name>
<evidence type="ECO:0000256" key="1">
    <source>
        <dbReference type="SAM" id="MobiDB-lite"/>
    </source>
</evidence>
<proteinExistence type="predicted"/>
<feature type="compositionally biased region" description="Basic and acidic residues" evidence="1">
    <location>
        <begin position="799"/>
        <end position="811"/>
    </location>
</feature>
<feature type="compositionally biased region" description="Low complexity" evidence="1">
    <location>
        <begin position="721"/>
        <end position="771"/>
    </location>
</feature>
<gene>
    <name evidence="2" type="ORF">EXIGLDRAFT_736820</name>
</gene>
<feature type="compositionally biased region" description="Acidic residues" evidence="1">
    <location>
        <begin position="866"/>
        <end position="876"/>
    </location>
</feature>
<feature type="compositionally biased region" description="Acidic residues" evidence="1">
    <location>
        <begin position="660"/>
        <end position="669"/>
    </location>
</feature>
<dbReference type="PANTHER" id="PTHR13060:SF0">
    <property type="entry name" value="PROTEIN ECDYSONELESS HOMOLOG"/>
    <property type="match status" value="1"/>
</dbReference>
<evidence type="ECO:0000313" key="2">
    <source>
        <dbReference type="EMBL" id="KZW02112.1"/>
    </source>
</evidence>
<feature type="region of interest" description="Disordered" evidence="1">
    <location>
        <begin position="601"/>
        <end position="685"/>
    </location>
</feature>
<sequence length="918" mass="100738">MDLFNRPPSVAEDTIAYELYPTATSAQKDAVAALATVIREWVDAQLPGHIWHRDAFELKVVQNQHVQDAQQWMLEGRMRVGDCVDDEWLVVWLLRQVSRQWDVVVSVFDTDGEFLLIEAADAPLPSWVTPTNAENRVWIYQTNLHLIPLSHVSPSSSKPRRSRYFRMRDSDDEGEEEETRDYLSVSDALRLVRSAEVHTIADPPVQQDAFRRTANYPGLARQHVHAARMHLPVDVARALSANPSLVQKAAEAFYTRDALQLRAANRMSRFPPEPSVVTTVKMSRTAYAQLVGQKFYPPKPFGRWSEAQETPEWRRRDVGMKIACGFEMLYQESKGRSEFSAGGLSTSTSSDAARLDALRRNAEYQKYIRNLVANGYFQGQLEGSQLWSQLEERAARVFGESLRNDDASRPSFAALVNGALGTVDEGVFAAAQATGEEDSDSWLNVDEGDVDVIMEERSGGASRAHGADSDAMHVDGKPQRVQSGSGEAADPAVEAAADRLQRLARKVEKFVDGRGDVEGALFDDEHISDGDSDGASEMQFSDDGSDIGKESVDSETARQEAMDKLVPPLEAGEYGKMPASYYETSQRVAPTTIDDEVVEEPAVAEPPRDTDEAQNTLSNAQTTESRPVRGPILPRDKWDGVDSDDETDEEELHGDLGPLPDEDEEEEDDRPQVVGEVEIDMEEEQEEFLQFAREALGISDEMWRGIVRDRLDKGAYVPAGDRSSPSADPQSRSPSSSSRPSKIPDTSRISHGSPAADATTAAAPAGSPAGGLELPDSRPKEASRRLDTFESVMDAMDEELARARNLRDRRASSSLGPAGGNSSASNKARGSASGDSKGKERAVEEVEDIEAAMDAELQASLLHAGEDEDEDGDAPEPGDYAMIKNFLESFKAQGGLAGPVSSLAGRLEPGWRLPRDEQ</sequence>
<feature type="compositionally biased region" description="Basic and acidic residues" evidence="1">
    <location>
        <begin position="465"/>
        <end position="478"/>
    </location>
</feature>
<feature type="compositionally biased region" description="Acidic residues" evidence="1">
    <location>
        <begin position="641"/>
        <end position="652"/>
    </location>
</feature>
<accession>A0A165PFL8</accession>
<dbReference type="GO" id="GO:0005634">
    <property type="term" value="C:nucleus"/>
    <property type="evidence" value="ECO:0007669"/>
    <property type="project" value="TreeGrafter"/>
</dbReference>